<organism evidence="2 3">
    <name type="scientific">Marchantia polymorpha subsp. ruderalis</name>
    <dbReference type="NCBI Taxonomy" id="1480154"/>
    <lineage>
        <taxon>Eukaryota</taxon>
        <taxon>Viridiplantae</taxon>
        <taxon>Streptophyta</taxon>
        <taxon>Embryophyta</taxon>
        <taxon>Marchantiophyta</taxon>
        <taxon>Marchantiopsida</taxon>
        <taxon>Marchantiidae</taxon>
        <taxon>Marchantiales</taxon>
        <taxon>Marchantiaceae</taxon>
        <taxon>Marchantia</taxon>
    </lineage>
</organism>
<evidence type="ECO:0000313" key="3">
    <source>
        <dbReference type="Proteomes" id="UP000077202"/>
    </source>
</evidence>
<feature type="region of interest" description="Disordered" evidence="1">
    <location>
        <begin position="1"/>
        <end position="145"/>
    </location>
</feature>
<feature type="compositionally biased region" description="Basic and acidic residues" evidence="1">
    <location>
        <begin position="52"/>
        <end position="65"/>
    </location>
</feature>
<proteinExistence type="predicted"/>
<sequence length="145" mass="16895">MRERKSYLRRPTTGDTKRNKSQMQPADERTKSGPLIPSRRPSLSRMQQWSERGGKRCQKEEETKASDGGSRTDWGQRTAEGCGLQAKEVGGARERERESERDEMEATAQKDGRRRDRGTAQQSRREERTGQKRREEKRRVEQSSR</sequence>
<evidence type="ECO:0000256" key="1">
    <source>
        <dbReference type="SAM" id="MobiDB-lite"/>
    </source>
</evidence>
<dbReference type="Proteomes" id="UP000077202">
    <property type="component" value="Unassembled WGS sequence"/>
</dbReference>
<dbReference type="AlphaFoldDB" id="A0A176VZY8"/>
<gene>
    <name evidence="2" type="ORF">AXG93_4324s1480</name>
</gene>
<feature type="compositionally biased region" description="Basic and acidic residues" evidence="1">
    <location>
        <begin position="108"/>
        <end position="145"/>
    </location>
</feature>
<name>A0A176VZY8_MARPO</name>
<keyword evidence="3" id="KW-1185">Reference proteome</keyword>
<dbReference type="EMBL" id="LVLJ01002190">
    <property type="protein sequence ID" value="OAE26380.1"/>
    <property type="molecule type" value="Genomic_DNA"/>
</dbReference>
<accession>A0A176VZY8</accession>
<reference evidence="2" key="1">
    <citation type="submission" date="2016-03" db="EMBL/GenBank/DDBJ databases">
        <title>Mechanisms controlling the formation of the plant cell surface in tip-growing cells are functionally conserved among land plants.</title>
        <authorList>
            <person name="Honkanen S."/>
            <person name="Jones V.A."/>
            <person name="Morieri G."/>
            <person name="Champion C."/>
            <person name="Hetherington A.J."/>
            <person name="Kelly S."/>
            <person name="Saint-Marcoux D."/>
            <person name="Proust H."/>
            <person name="Prescott H."/>
            <person name="Dolan L."/>
        </authorList>
    </citation>
    <scope>NUCLEOTIDE SEQUENCE [LARGE SCALE GENOMIC DNA]</scope>
    <source>
        <tissue evidence="2">Whole gametophyte</tissue>
    </source>
</reference>
<comment type="caution">
    <text evidence="2">The sequence shown here is derived from an EMBL/GenBank/DDBJ whole genome shotgun (WGS) entry which is preliminary data.</text>
</comment>
<evidence type="ECO:0000313" key="2">
    <source>
        <dbReference type="EMBL" id="OAE26380.1"/>
    </source>
</evidence>
<feature type="compositionally biased region" description="Basic and acidic residues" evidence="1">
    <location>
        <begin position="90"/>
        <end position="100"/>
    </location>
</feature>
<protein>
    <submittedName>
        <fullName evidence="2">Uncharacterized protein</fullName>
    </submittedName>
</protein>